<dbReference type="Proteomes" id="UP000094426">
    <property type="component" value="Unassembled WGS sequence"/>
</dbReference>
<evidence type="ECO:0000313" key="3">
    <source>
        <dbReference type="EMBL" id="ODA91280.1"/>
    </source>
</evidence>
<evidence type="ECO:0000259" key="2">
    <source>
        <dbReference type="Pfam" id="PF01471"/>
    </source>
</evidence>
<reference evidence="3 4" key="1">
    <citation type="submission" date="2015-11" db="EMBL/GenBank/DDBJ databases">
        <authorList>
            <person name="Zhang Y."/>
            <person name="Guo Z."/>
        </authorList>
    </citation>
    <scope>NUCLEOTIDE SEQUENCE [LARGE SCALE GENOMIC DNA]</scope>
    <source>
        <strain evidence="4">gdw1</strain>
    </source>
</reference>
<name>A0A1E2SND9_LEIXY</name>
<sequence length="342" mass="34789">MGGSLLILGVAVTLSAAAITAAAETPEQRDPVLRAAAPARSAPATAQEFRDERTVTASLTVTADRPLPDPRSGIVTRADAGPGATIASGTTPLALDGAPVLALHTDVPLYRDLTASDRGEDVSALQRELARLGHDLTVTGRFDAATGRGLQTLEKKAGFPAPDRSLSRTDILWLPAPSVSVGAWSAVWGASAQAGETLGTLPGALTAVTLTPRPTALTPGSRTLTLWGQKGPLDDSLRSTDPDFLARLSATTDYRVMLAATEDNRQATGATALDEPLSTVKVPAAAVFGVDGSRGCIQSPSGVQAVEVVGAALGATLVTLPAEAPAPTTVRIGTGVAAKACR</sequence>
<keyword evidence="1" id="KW-0732">Signal</keyword>
<dbReference type="Pfam" id="PF01471">
    <property type="entry name" value="PG_binding_1"/>
    <property type="match status" value="1"/>
</dbReference>
<feature type="chain" id="PRO_5009116860" description="Peptidoglycan binding-like domain-containing protein" evidence="1">
    <location>
        <begin position="24"/>
        <end position="342"/>
    </location>
</feature>
<dbReference type="AlphaFoldDB" id="A0A1E2SND9"/>
<protein>
    <recommendedName>
        <fullName evidence="2">Peptidoglycan binding-like domain-containing protein</fullName>
    </recommendedName>
</protein>
<proteinExistence type="predicted"/>
<dbReference type="InterPro" id="IPR036366">
    <property type="entry name" value="PGBDSf"/>
</dbReference>
<dbReference type="Gene3D" id="1.10.101.10">
    <property type="entry name" value="PGBD-like superfamily/PGBD"/>
    <property type="match status" value="1"/>
</dbReference>
<feature type="domain" description="Peptidoglycan binding-like" evidence="2">
    <location>
        <begin position="118"/>
        <end position="160"/>
    </location>
</feature>
<evidence type="ECO:0000313" key="4">
    <source>
        <dbReference type="Proteomes" id="UP000094426"/>
    </source>
</evidence>
<comment type="caution">
    <text evidence="3">The sequence shown here is derived from an EMBL/GenBank/DDBJ whole genome shotgun (WGS) entry which is preliminary data.</text>
</comment>
<dbReference type="SUPFAM" id="SSF47090">
    <property type="entry name" value="PGBD-like"/>
    <property type="match status" value="1"/>
</dbReference>
<dbReference type="EMBL" id="LNZG01000001">
    <property type="protein sequence ID" value="ODA91280.1"/>
    <property type="molecule type" value="Genomic_DNA"/>
</dbReference>
<organism evidence="3 4">
    <name type="scientific">Leifsonia xyli subsp. xyli</name>
    <dbReference type="NCBI Taxonomy" id="59736"/>
    <lineage>
        <taxon>Bacteria</taxon>
        <taxon>Bacillati</taxon>
        <taxon>Actinomycetota</taxon>
        <taxon>Actinomycetes</taxon>
        <taxon>Micrococcales</taxon>
        <taxon>Microbacteriaceae</taxon>
        <taxon>Leifsonia</taxon>
    </lineage>
</organism>
<accession>A0A1E2SND9</accession>
<dbReference type="RefSeq" id="WP_041767685.1">
    <property type="nucleotide sequence ID" value="NZ_LNZG01000001.1"/>
</dbReference>
<dbReference type="InterPro" id="IPR036365">
    <property type="entry name" value="PGBD-like_sf"/>
</dbReference>
<dbReference type="InterPro" id="IPR002477">
    <property type="entry name" value="Peptidoglycan-bd-like"/>
</dbReference>
<evidence type="ECO:0000256" key="1">
    <source>
        <dbReference type="SAM" id="SignalP"/>
    </source>
</evidence>
<dbReference type="OrthoDB" id="3238883at2"/>
<feature type="signal peptide" evidence="1">
    <location>
        <begin position="1"/>
        <end position="23"/>
    </location>
</feature>
<gene>
    <name evidence="3" type="ORF">ATY41_00880</name>
</gene>